<evidence type="ECO:0000313" key="2">
    <source>
        <dbReference type="EMBL" id="GFZ31666.1"/>
    </source>
</evidence>
<keyword evidence="3" id="KW-1185">Reference proteome</keyword>
<evidence type="ECO:0000259" key="1">
    <source>
        <dbReference type="Pfam" id="PF01979"/>
    </source>
</evidence>
<dbReference type="InterPro" id="IPR051781">
    <property type="entry name" value="Metallo-dep_Hydrolase"/>
</dbReference>
<dbReference type="Gene3D" id="3.20.20.140">
    <property type="entry name" value="Metal-dependent hydrolases"/>
    <property type="match status" value="1"/>
</dbReference>
<gene>
    <name evidence="2" type="ORF">CSC2_21920</name>
</gene>
<dbReference type="Pfam" id="PF01979">
    <property type="entry name" value="Amidohydro_1"/>
    <property type="match status" value="1"/>
</dbReference>
<dbReference type="InterPro" id="IPR011059">
    <property type="entry name" value="Metal-dep_hydrolase_composite"/>
</dbReference>
<comment type="caution">
    <text evidence="2">The sequence shown here is derived from an EMBL/GenBank/DDBJ whole genome shotgun (WGS) entry which is preliminary data.</text>
</comment>
<accession>A0ABQ1EA61</accession>
<reference evidence="2 3" key="1">
    <citation type="journal article" date="2021" name="Int. J. Syst. Evol. Microbiol.">
        <title>Clostridium zeae sp. nov., isolated from corn silage.</title>
        <authorList>
            <person name="Kobayashi H."/>
            <person name="Tanizawa Y."/>
            <person name="Yagura M."/>
            <person name="Sakamoto M."/>
            <person name="Ohkuma M."/>
            <person name="Tohno M."/>
        </authorList>
    </citation>
    <scope>NUCLEOTIDE SEQUENCE [LARGE SCALE GENOMIC DNA]</scope>
    <source>
        <strain evidence="2 3">CSC2</strain>
    </source>
</reference>
<dbReference type="SUPFAM" id="SSF51556">
    <property type="entry name" value="Metallo-dependent hydrolases"/>
    <property type="match status" value="1"/>
</dbReference>
<dbReference type="InterPro" id="IPR032466">
    <property type="entry name" value="Metal_Hydrolase"/>
</dbReference>
<dbReference type="Gene3D" id="2.30.40.10">
    <property type="entry name" value="Urease, subunit C, domain 1"/>
    <property type="match status" value="1"/>
</dbReference>
<dbReference type="InterPro" id="IPR006680">
    <property type="entry name" value="Amidohydro-rel"/>
</dbReference>
<dbReference type="PANTHER" id="PTHR43135">
    <property type="entry name" value="ALPHA-D-RIBOSE 1-METHYLPHOSPHONATE 5-TRIPHOSPHATE DIPHOSPHATASE"/>
    <property type="match status" value="1"/>
</dbReference>
<proteinExistence type="predicted"/>
<dbReference type="CDD" id="cd01309">
    <property type="entry name" value="Met_dep_hydrolase_C"/>
    <property type="match status" value="1"/>
</dbReference>
<name>A0ABQ1EA61_9CLOT</name>
<feature type="domain" description="Amidohydrolase-related" evidence="1">
    <location>
        <begin position="49"/>
        <end position="379"/>
    </location>
</feature>
<organism evidence="2 3">
    <name type="scientific">Clostridium zeae</name>
    <dbReference type="NCBI Taxonomy" id="2759022"/>
    <lineage>
        <taxon>Bacteria</taxon>
        <taxon>Bacillati</taxon>
        <taxon>Bacillota</taxon>
        <taxon>Clostridia</taxon>
        <taxon>Eubacteriales</taxon>
        <taxon>Clostridiaceae</taxon>
        <taxon>Clostridium</taxon>
    </lineage>
</organism>
<dbReference type="RefSeq" id="WP_206869968.1">
    <property type="nucleotide sequence ID" value="NZ_BMBA01000002.1"/>
</dbReference>
<dbReference type="EMBL" id="BMBA01000002">
    <property type="protein sequence ID" value="GFZ31666.1"/>
    <property type="molecule type" value="Genomic_DNA"/>
</dbReference>
<dbReference type="Proteomes" id="UP000663802">
    <property type="component" value="Unassembled WGS sequence"/>
</dbReference>
<protein>
    <submittedName>
        <fullName evidence="2">Amidohydrolase</fullName>
    </submittedName>
</protein>
<sequence length="385" mass="41421">MLIKNGKIFTMAGQALECGSILIKDGKIVEVAENIAVLEEEVIDAKGGYVIPGMIDAHTHIGGEEENMGFEGHDINEMTDPITPHLRALDGVNPVDGAFRKAVKAGVTSVLTGPGSANVIGGQFLAMKTHGNCIDEMILKEPVAMKIAFGENPKRVYNSKGKAPMTRMATAALLRQTLTETKNYIGKKKKAEEKGDFFEINLKYEALVPVIEGKIPLKAHAHRADDILTAIRIAKEFNVPITLDHCTEGHLIVDQIKNSGVSALVGPTMTFSTKIELTNKSFKTPLELTKAGVKVAIITDHPVIQIEHLPLCAAFAMKAGLTFEEALSTITINAAEIAGIADRVGSLEPGKDADIVILDGSPFEVATTTLYTIVDGKVVYRDEQL</sequence>
<evidence type="ECO:0000313" key="3">
    <source>
        <dbReference type="Proteomes" id="UP000663802"/>
    </source>
</evidence>
<dbReference type="SUPFAM" id="SSF51338">
    <property type="entry name" value="Composite domain of metallo-dependent hydrolases"/>
    <property type="match status" value="1"/>
</dbReference>
<dbReference type="PANTHER" id="PTHR43135:SF3">
    <property type="entry name" value="ALPHA-D-RIBOSE 1-METHYLPHOSPHONATE 5-TRIPHOSPHATE DIPHOSPHATASE"/>
    <property type="match status" value="1"/>
</dbReference>